<sequence>MLKHGNLEYEIIIGCEIHCQLLTKTKAFCSCENRYGGIPNTRVCPCCLGLPGALPRVSKEYVEFGIKAGHALGCRINNFSKFDRKHYFYPDLVKGYQITQFYTPLCEEGEVEVNLASQNEEPKFKKIRIERIHLEEDVGKSLHIEGSHSYIDFNRSGVPLIEIVSKPDMSTPDEAAKYMQTIREILKFIGVTDGNMEEGALRCDANVNLKIIENGVEFRTPISEIKNMNSFKAVKDACTYEVSRQLEEYNSKDRIAFKTGFKRTMGWDEPSGQTVVQRTKTIAEDYRFMPEPDLRALELSDKFIKEASDSVGELPEAKRLRFKKEYHLSEFDVQTLTSERELAEWFEQAAKKSSSPKKCANWILAEVLAILNETNSSLSDLKFGPEAIAELVNVIEEGKITSKQAKDVFAEMIACGKKPSAVIAEKGMEQVSDSSFIEKIVEEVFAENAEAVQDWKNGKTNVAGWLMGQVMKKSGGKANPKQAADLVNKRLTE</sequence>
<proteinExistence type="inferred from homology"/>
<dbReference type="NCBIfam" id="TIGR00133">
    <property type="entry name" value="gatB"/>
    <property type="match status" value="1"/>
</dbReference>
<comment type="function">
    <text evidence="8 11">Allows the formation of correctly charged Asn-tRNA(Asn) or Gln-tRNA(Gln) through the transamidation of misacylated Asp-tRNA(Asn) or Glu-tRNA(Gln) in organisms which lack either or both of asparaginyl-tRNA or glutaminyl-tRNA synthetases. The reaction takes place in the presence of glutamine and ATP through an activated phospho-Asp-tRNA(Asn) or phospho-Glu-tRNA(Gln).</text>
</comment>
<dbReference type="AlphaFoldDB" id="A0A0E2E2L0"/>
<name>A0A0E2E2L0_TREDN</name>
<dbReference type="SUPFAM" id="SSF55931">
    <property type="entry name" value="Glutamine synthetase/guanido kinase"/>
    <property type="match status" value="1"/>
</dbReference>
<evidence type="ECO:0000256" key="3">
    <source>
        <dbReference type="ARBA" id="ARBA00016923"/>
    </source>
</evidence>
<dbReference type="FunFam" id="1.10.10.410:FF:000001">
    <property type="entry name" value="Aspartyl/glutamyl-tRNA(Asn/Gln) amidotransferase subunit B"/>
    <property type="match status" value="1"/>
</dbReference>
<evidence type="ECO:0000256" key="10">
    <source>
        <dbReference type="ARBA" id="ARBA00047913"/>
    </source>
</evidence>
<keyword evidence="6 11" id="KW-0067">ATP-binding</keyword>
<dbReference type="PROSITE" id="PS01234">
    <property type="entry name" value="GATB"/>
    <property type="match status" value="1"/>
</dbReference>
<organism evidence="14">
    <name type="scientific">Treponema denticola H-22</name>
    <dbReference type="NCBI Taxonomy" id="999432"/>
    <lineage>
        <taxon>Bacteria</taxon>
        <taxon>Pseudomonadati</taxon>
        <taxon>Spirochaetota</taxon>
        <taxon>Spirochaetia</taxon>
        <taxon>Spirochaetales</taxon>
        <taxon>Treponemataceae</taxon>
        <taxon>Treponema</taxon>
    </lineage>
</organism>
<keyword evidence="14" id="KW-0808">Transferase</keyword>
<dbReference type="InterPro" id="IPR006075">
    <property type="entry name" value="Asn/Gln-tRNA_Trfase_suB/E_cat"/>
</dbReference>
<dbReference type="Pfam" id="PF02637">
    <property type="entry name" value="GatB_Yqey"/>
    <property type="match status" value="1"/>
</dbReference>
<evidence type="ECO:0000256" key="2">
    <source>
        <dbReference type="ARBA" id="ARBA00011123"/>
    </source>
</evidence>
<dbReference type="SUPFAM" id="SSF89095">
    <property type="entry name" value="GatB/YqeY motif"/>
    <property type="match status" value="1"/>
</dbReference>
<evidence type="ECO:0000259" key="13">
    <source>
        <dbReference type="SMART" id="SM00845"/>
    </source>
</evidence>
<dbReference type="EMBL" id="AGDV01000020">
    <property type="protein sequence ID" value="EMB31612.1"/>
    <property type="molecule type" value="Genomic_DNA"/>
</dbReference>
<comment type="similarity">
    <text evidence="1 11">Belongs to the GatB/GatE family. GatB subfamily.</text>
</comment>
<dbReference type="GO" id="GO:0005524">
    <property type="term" value="F:ATP binding"/>
    <property type="evidence" value="ECO:0007669"/>
    <property type="project" value="UniProtKB-KW"/>
</dbReference>
<evidence type="ECO:0000256" key="8">
    <source>
        <dbReference type="ARBA" id="ARBA00024799"/>
    </source>
</evidence>
<accession>A0A0E2E2L0</accession>
<dbReference type="PATRIC" id="fig|999432.5.peg.2068"/>
<dbReference type="Pfam" id="PF02934">
    <property type="entry name" value="GatB_N"/>
    <property type="match status" value="1"/>
</dbReference>
<dbReference type="Gene3D" id="1.10.150.380">
    <property type="entry name" value="GatB domain, N-terminal subdomain"/>
    <property type="match status" value="1"/>
</dbReference>
<feature type="domain" description="Asn/Gln amidotransferase" evidence="13">
    <location>
        <begin position="344"/>
        <end position="491"/>
    </location>
</feature>
<dbReference type="GO" id="GO:0050566">
    <property type="term" value="F:asparaginyl-tRNA synthase (glutamine-hydrolyzing) activity"/>
    <property type="evidence" value="ECO:0007669"/>
    <property type="project" value="RHEA"/>
</dbReference>
<dbReference type="HOGENOM" id="CLU_019240_0_0_12"/>
<dbReference type="SMART" id="SM00845">
    <property type="entry name" value="GatB_Yqey"/>
    <property type="match status" value="1"/>
</dbReference>
<evidence type="ECO:0000256" key="12">
    <source>
        <dbReference type="SAM" id="MobiDB-lite"/>
    </source>
</evidence>
<dbReference type="EC" id="6.3.5.-" evidence="11"/>
<dbReference type="HAMAP" id="MF_00121">
    <property type="entry name" value="GatB"/>
    <property type="match status" value="1"/>
</dbReference>
<comment type="caution">
    <text evidence="14">The sequence shown here is derived from an EMBL/GenBank/DDBJ whole genome shotgun (WGS) entry which is preliminary data.</text>
</comment>
<keyword evidence="5 11" id="KW-0547">Nucleotide-binding</keyword>
<evidence type="ECO:0000256" key="6">
    <source>
        <dbReference type="ARBA" id="ARBA00022840"/>
    </source>
</evidence>
<dbReference type="InterPro" id="IPR017959">
    <property type="entry name" value="Asn/Gln-tRNA_amidoTrfase_suB/E"/>
</dbReference>
<dbReference type="NCBIfam" id="NF004014">
    <property type="entry name" value="PRK05477.1-4"/>
    <property type="match status" value="1"/>
</dbReference>
<dbReference type="InterPro" id="IPR023168">
    <property type="entry name" value="GatB_Yqey_C_2"/>
</dbReference>
<dbReference type="RefSeq" id="WP_002685346.1">
    <property type="nucleotide sequence ID" value="NZ_CM001795.1"/>
</dbReference>
<dbReference type="PANTHER" id="PTHR11659">
    <property type="entry name" value="GLUTAMYL-TRNA GLN AMIDOTRANSFERASE SUBUNIT B MITOCHONDRIAL AND PROKARYOTIC PET112-RELATED"/>
    <property type="match status" value="1"/>
</dbReference>
<evidence type="ECO:0000256" key="1">
    <source>
        <dbReference type="ARBA" id="ARBA00005306"/>
    </source>
</evidence>
<keyword evidence="4 11" id="KW-0436">Ligase</keyword>
<dbReference type="GO" id="GO:0006412">
    <property type="term" value="P:translation"/>
    <property type="evidence" value="ECO:0007669"/>
    <property type="project" value="UniProtKB-UniRule"/>
</dbReference>
<dbReference type="InterPro" id="IPR003789">
    <property type="entry name" value="Asn/Gln_tRNA_amidoTrase-B-like"/>
</dbReference>
<gene>
    <name evidence="11" type="primary">gatB</name>
    <name evidence="14" type="ORF">HMPREF9726_01992</name>
</gene>
<evidence type="ECO:0000256" key="11">
    <source>
        <dbReference type="HAMAP-Rule" id="MF_00121"/>
    </source>
</evidence>
<reference evidence="14" key="1">
    <citation type="submission" date="2012-01" db="EMBL/GenBank/DDBJ databases">
        <title>The Genome Sequence of Treponema denticola H-22.</title>
        <authorList>
            <consortium name="The Broad Institute Genome Sequencing Platform"/>
            <person name="Earl A."/>
            <person name="Ward D."/>
            <person name="Feldgarden M."/>
            <person name="Gevers D."/>
            <person name="Blanton J.M."/>
            <person name="Fenno C.J."/>
            <person name="Baranova O.V."/>
            <person name="Mathney J."/>
            <person name="Dewhirst F.E."/>
            <person name="Izard J."/>
            <person name="Young S.K."/>
            <person name="Zeng Q."/>
            <person name="Gargeya S."/>
            <person name="Fitzgerald M."/>
            <person name="Haas B."/>
            <person name="Abouelleil A."/>
            <person name="Alvarado L."/>
            <person name="Arachchi H.M."/>
            <person name="Berlin A."/>
            <person name="Chapman S.B."/>
            <person name="Gearin G."/>
            <person name="Goldberg J."/>
            <person name="Griggs A."/>
            <person name="Gujja S."/>
            <person name="Hansen M."/>
            <person name="Heiman D."/>
            <person name="Howarth C."/>
            <person name="Larimer J."/>
            <person name="Lui A."/>
            <person name="MacDonald P.J.P."/>
            <person name="McCowen C."/>
            <person name="Montmayeur A."/>
            <person name="Murphy C."/>
            <person name="Neiman D."/>
            <person name="Pearson M."/>
            <person name="Priest M."/>
            <person name="Roberts A."/>
            <person name="Saif S."/>
            <person name="Shea T."/>
            <person name="Sisk P."/>
            <person name="Stolte C."/>
            <person name="Sykes S."/>
            <person name="Wortman J."/>
            <person name="Nusbaum C."/>
            <person name="Birren B."/>
        </authorList>
    </citation>
    <scope>NUCLEOTIDE SEQUENCE [LARGE SCALE GENOMIC DNA]</scope>
    <source>
        <strain evidence="14">H-22</strain>
    </source>
</reference>
<evidence type="ECO:0000256" key="9">
    <source>
        <dbReference type="ARBA" id="ARBA00047380"/>
    </source>
</evidence>
<evidence type="ECO:0000256" key="7">
    <source>
        <dbReference type="ARBA" id="ARBA00022917"/>
    </source>
</evidence>
<dbReference type="GO" id="GO:0016740">
    <property type="term" value="F:transferase activity"/>
    <property type="evidence" value="ECO:0007669"/>
    <property type="project" value="UniProtKB-KW"/>
</dbReference>
<dbReference type="InterPro" id="IPR004413">
    <property type="entry name" value="GatB"/>
</dbReference>
<comment type="catalytic activity">
    <reaction evidence="10 11">
        <text>L-glutamyl-tRNA(Gln) + L-glutamine + ATP + H2O = L-glutaminyl-tRNA(Gln) + L-glutamate + ADP + phosphate + H(+)</text>
        <dbReference type="Rhea" id="RHEA:17521"/>
        <dbReference type="Rhea" id="RHEA-COMP:9681"/>
        <dbReference type="Rhea" id="RHEA-COMP:9684"/>
        <dbReference type="ChEBI" id="CHEBI:15377"/>
        <dbReference type="ChEBI" id="CHEBI:15378"/>
        <dbReference type="ChEBI" id="CHEBI:29985"/>
        <dbReference type="ChEBI" id="CHEBI:30616"/>
        <dbReference type="ChEBI" id="CHEBI:43474"/>
        <dbReference type="ChEBI" id="CHEBI:58359"/>
        <dbReference type="ChEBI" id="CHEBI:78520"/>
        <dbReference type="ChEBI" id="CHEBI:78521"/>
        <dbReference type="ChEBI" id="CHEBI:456216"/>
    </reaction>
</comment>
<comment type="subunit">
    <text evidence="2 11">Heterotrimer of A, B and C subunits.</text>
</comment>
<keyword evidence="7 11" id="KW-0648">Protein biosynthesis</keyword>
<dbReference type="GO" id="GO:0050567">
    <property type="term" value="F:glutaminyl-tRNA synthase (glutamine-hydrolyzing) activity"/>
    <property type="evidence" value="ECO:0007669"/>
    <property type="project" value="UniProtKB-UniRule"/>
</dbReference>
<evidence type="ECO:0000313" key="14">
    <source>
        <dbReference type="EMBL" id="EMB31612.1"/>
    </source>
</evidence>
<dbReference type="Gene3D" id="1.10.10.410">
    <property type="match status" value="1"/>
</dbReference>
<dbReference type="InterPro" id="IPR018027">
    <property type="entry name" value="Asn/Gln_amidotransferase"/>
</dbReference>
<comment type="catalytic activity">
    <reaction evidence="9 11">
        <text>L-aspartyl-tRNA(Asn) + L-glutamine + ATP + H2O = L-asparaginyl-tRNA(Asn) + L-glutamate + ADP + phosphate + 2 H(+)</text>
        <dbReference type="Rhea" id="RHEA:14513"/>
        <dbReference type="Rhea" id="RHEA-COMP:9674"/>
        <dbReference type="Rhea" id="RHEA-COMP:9677"/>
        <dbReference type="ChEBI" id="CHEBI:15377"/>
        <dbReference type="ChEBI" id="CHEBI:15378"/>
        <dbReference type="ChEBI" id="CHEBI:29985"/>
        <dbReference type="ChEBI" id="CHEBI:30616"/>
        <dbReference type="ChEBI" id="CHEBI:43474"/>
        <dbReference type="ChEBI" id="CHEBI:58359"/>
        <dbReference type="ChEBI" id="CHEBI:78515"/>
        <dbReference type="ChEBI" id="CHEBI:78516"/>
        <dbReference type="ChEBI" id="CHEBI:456216"/>
    </reaction>
</comment>
<feature type="region of interest" description="Disordered" evidence="12">
    <location>
        <begin position="473"/>
        <end position="493"/>
    </location>
</feature>
<protein>
    <recommendedName>
        <fullName evidence="3 11">Aspartyl/glutamyl-tRNA(Asn/Gln) amidotransferase subunit B</fullName>
        <shortName evidence="11">Asp/Glu-ADT subunit B</shortName>
        <ecNumber evidence="11">6.3.5.-</ecNumber>
    </recommendedName>
</protein>
<dbReference type="InterPro" id="IPR014746">
    <property type="entry name" value="Gln_synth/guanido_kin_cat_dom"/>
</dbReference>
<dbReference type="InterPro" id="IPR017958">
    <property type="entry name" value="Gln-tRNA_amidoTrfase_suB_CS"/>
</dbReference>
<dbReference type="NCBIfam" id="NF004012">
    <property type="entry name" value="PRK05477.1-2"/>
    <property type="match status" value="1"/>
</dbReference>
<evidence type="ECO:0000256" key="4">
    <source>
        <dbReference type="ARBA" id="ARBA00022598"/>
    </source>
</evidence>
<dbReference type="Proteomes" id="UP000011705">
    <property type="component" value="Chromosome"/>
</dbReference>
<evidence type="ECO:0000256" key="5">
    <source>
        <dbReference type="ARBA" id="ARBA00022741"/>
    </source>
</evidence>
<dbReference type="InterPro" id="IPR042114">
    <property type="entry name" value="GatB_C_1"/>
</dbReference>